<evidence type="ECO:0000313" key="5">
    <source>
        <dbReference type="Proteomes" id="UP001079430"/>
    </source>
</evidence>
<evidence type="ECO:0000256" key="3">
    <source>
        <dbReference type="SAM" id="MobiDB-lite"/>
    </source>
</evidence>
<proteinExistence type="predicted"/>
<dbReference type="Proteomes" id="UP001079430">
    <property type="component" value="Unassembled WGS sequence"/>
</dbReference>
<feature type="compositionally biased region" description="Basic residues" evidence="3">
    <location>
        <begin position="852"/>
        <end position="873"/>
    </location>
</feature>
<dbReference type="InterPro" id="IPR050557">
    <property type="entry name" value="RTX_toxin/Mannuronan_C5-epim"/>
</dbReference>
<protein>
    <submittedName>
        <fullName evidence="4">Calcium-binding protein</fullName>
    </submittedName>
</protein>
<comment type="subcellular location">
    <subcellularLocation>
        <location evidence="1">Secreted</location>
    </subcellularLocation>
</comment>
<feature type="region of interest" description="Disordered" evidence="3">
    <location>
        <begin position="842"/>
        <end position="873"/>
    </location>
</feature>
<organism evidence="4 5">
    <name type="scientific">Sinorhizobium psoraleae</name>
    <dbReference type="NCBI Taxonomy" id="520838"/>
    <lineage>
        <taxon>Bacteria</taxon>
        <taxon>Pseudomonadati</taxon>
        <taxon>Pseudomonadota</taxon>
        <taxon>Alphaproteobacteria</taxon>
        <taxon>Hyphomicrobiales</taxon>
        <taxon>Rhizobiaceae</taxon>
        <taxon>Sinorhizobium/Ensifer group</taxon>
        <taxon>Sinorhizobium</taxon>
    </lineage>
</organism>
<keyword evidence="5" id="KW-1185">Reference proteome</keyword>
<sequence length="873" mass="85705">MAVITGTSGNNTLIGTDQDDTILGAAGDDLIQGLGGADVIDGGSGVDTADYREKTAGITVTLNGINDAVVTVGGVAEDILRKIENVYGGSGADTITGDAQNNLIRGGGGSDVLDGGAGNDTVDYTDKTTSVVVTLGGATPTTVFVNGLAEDTISNFENAYGGSGDDILTGSGQNNVLRGEAGNDTLNGGGGDDSLFGGAGNDTADGGAGVDTFDLREKTDAVVVTLNGANNSTVFVDGVAEDTIRNVENIVGGSAGDTLTGDAAANKLSGARGDDWLKGGAGTDVLDGGEDSDTADYSDKTAAIAVTLNGSGLATVTVGGIAEDTIAKIENIVGGSAADTLTGDAAANTFRGGSGADTLDGGGGSDTADFSDKTQSVVIALNGATNAVATIGGAAEDTVRNIENIISGSGNDQLTGDAAANTFRGGLGADVLDGGGGGDTADYSDKTASLVIRLAGASAATVSVGGVAEDTIRNIENIIGGSGDDVLGGDSLANVLDGSAGSDTVDYSASTKQIAVTLNGANSSTVFVGGVAEDTVRNIENVTGGAVSDVITGDAQANVLAGGAGDDLLKGGGGLDVIDGGIGSDTIDFSDKTAAIVLTLAGAANAIATVGGVAEDTVRNIENIFGGAGADELTGDGGINTLRGGGGTDSLDGGAGVDTADYRDKTRSVVATLDGANATIVRVNGVNEDTIRNFENISGGAAGDTLTGDSLANVLRGNDGGDTLKGGLGKDVLDGGEGIDAADYLEKTDAISVTLNGAANASVFVGGAAEDTIRAIENFLSGSGNDTLVGDGADNLFRGALGADFIDGGAGVDTADYREKTGSVSVTLNGGSDSLVFVGGTAEAHHPQCRERVRRKGERHAHGRRPRQPARRQ</sequence>
<dbReference type="InterPro" id="IPR001343">
    <property type="entry name" value="Hemolysn_Ca-bd"/>
</dbReference>
<dbReference type="Pfam" id="PF00353">
    <property type="entry name" value="HemolysinCabind"/>
    <property type="match status" value="11"/>
</dbReference>
<feature type="region of interest" description="Disordered" evidence="3">
    <location>
        <begin position="179"/>
        <end position="200"/>
    </location>
</feature>
<dbReference type="InterPro" id="IPR018511">
    <property type="entry name" value="Hemolysin-typ_Ca-bd_CS"/>
</dbReference>
<dbReference type="PANTHER" id="PTHR38340:SF1">
    <property type="entry name" value="S-LAYER PROTEIN"/>
    <property type="match status" value="1"/>
</dbReference>
<name>A0ABT4KST0_9HYPH</name>
<gene>
    <name evidence="4" type="ORF">O3W52_30000</name>
</gene>
<dbReference type="RefSeq" id="WP_269285886.1">
    <property type="nucleotide sequence ID" value="NZ_JAPVOI010000006.1"/>
</dbReference>
<dbReference type="PANTHER" id="PTHR38340">
    <property type="entry name" value="S-LAYER PROTEIN"/>
    <property type="match status" value="1"/>
</dbReference>
<reference evidence="4" key="1">
    <citation type="submission" date="2022-10" db="EMBL/GenBank/DDBJ databases">
        <title>Whole genome sequencing of three plant growth promoting bacteria isolated from Vachellia tortilis subsp. raddiana in Morocco.</title>
        <authorList>
            <person name="Hnini M."/>
            <person name="Zouagui R."/>
            <person name="Zouagui H."/>
            <person name="Chemao Elfihri M.-W."/>
            <person name="Ibrahimi A."/>
            <person name="Sbabou L."/>
            <person name="Aurag J."/>
        </authorList>
    </citation>
    <scope>NUCLEOTIDE SEQUENCE</scope>
    <source>
        <strain evidence="4">LMR678</strain>
    </source>
</reference>
<feature type="compositionally biased region" description="Gly residues" evidence="3">
    <location>
        <begin position="187"/>
        <end position="200"/>
    </location>
</feature>
<dbReference type="Gene3D" id="2.150.10.10">
    <property type="entry name" value="Serralysin-like metalloprotease, C-terminal"/>
    <property type="match status" value="9"/>
</dbReference>
<comment type="caution">
    <text evidence="4">The sequence shown here is derived from an EMBL/GenBank/DDBJ whole genome shotgun (WGS) entry which is preliminary data.</text>
</comment>
<evidence type="ECO:0000256" key="1">
    <source>
        <dbReference type="ARBA" id="ARBA00004613"/>
    </source>
</evidence>
<dbReference type="PRINTS" id="PR00313">
    <property type="entry name" value="CABNDNGRPT"/>
</dbReference>
<dbReference type="PROSITE" id="PS00330">
    <property type="entry name" value="HEMOLYSIN_CALCIUM"/>
    <property type="match status" value="4"/>
</dbReference>
<keyword evidence="2" id="KW-0964">Secreted</keyword>
<accession>A0ABT4KST0</accession>
<evidence type="ECO:0000256" key="2">
    <source>
        <dbReference type="ARBA" id="ARBA00022525"/>
    </source>
</evidence>
<dbReference type="EMBL" id="JAPVOI010000006">
    <property type="protein sequence ID" value="MCZ4093957.1"/>
    <property type="molecule type" value="Genomic_DNA"/>
</dbReference>
<dbReference type="InterPro" id="IPR011049">
    <property type="entry name" value="Serralysin-like_metalloprot_C"/>
</dbReference>
<evidence type="ECO:0000313" key="4">
    <source>
        <dbReference type="EMBL" id="MCZ4093957.1"/>
    </source>
</evidence>
<dbReference type="SUPFAM" id="SSF51120">
    <property type="entry name" value="beta-Roll"/>
    <property type="match status" value="7"/>
</dbReference>